<comment type="cofactor">
    <cofactor evidence="2">
        <name>Zn(2+)</name>
        <dbReference type="ChEBI" id="CHEBI:29105"/>
    </cofactor>
</comment>
<keyword evidence="12" id="KW-1185">Reference proteome</keyword>
<dbReference type="Gene3D" id="1.10.10.60">
    <property type="entry name" value="Homeodomain-like"/>
    <property type="match status" value="1"/>
</dbReference>
<sequence length="464" mass="52175">MLNPSICQKARLSRDPRFDGKFFTAVKTTGIYCRTICPVYPPKEENVIYFDSAIECANAGFRPCLRCRPDSAPGSPAWQGASTTFKRAIQLINEGALQTASLVELASRLGISDRYLRQLFNEHLGISPKAYALYQQCLFAKQLLHQTKLPITQVALASGFSSIRRFNDCFQAQLKLTPSQLRKSNKSDNKLLLKLHYRPPFNWPLMQQTLAARAIEGMEWCTSNSYGRTFTWQEANGSFTAKHVAAENIFLVTITLDDFKYLKSVVTNIRRILDVDVDMQAVEHDLAQCPSIIFPIKSGIRLPGIWSMFEAGIRAILGQQVSVTAARNLVASLVHHLSEPTKSDDDNIIHYWFPSALAIAKSDLGFLKIPTSRKQTLRNLAQYFIDCQHIQDANDADQWLTLKGIGPWTVAYAKMRGLSDPNIFLAGDLGVKKAQKGLTTPLEPEQASPWQSYLTFQLWSQLHE</sequence>
<dbReference type="Pfam" id="PF06029">
    <property type="entry name" value="AlkA_N"/>
    <property type="match status" value="1"/>
</dbReference>
<evidence type="ECO:0000256" key="1">
    <source>
        <dbReference type="ARBA" id="ARBA00000086"/>
    </source>
</evidence>
<dbReference type="InterPro" id="IPR037046">
    <property type="entry name" value="AlkA_N_sf"/>
</dbReference>
<dbReference type="SUPFAM" id="SSF48150">
    <property type="entry name" value="DNA-glycosylase"/>
    <property type="match status" value="1"/>
</dbReference>
<dbReference type="InterPro" id="IPR011257">
    <property type="entry name" value="DNA_glycosylase"/>
</dbReference>
<accession>A0ABP3WIU7</accession>
<dbReference type="PANTHER" id="PTHR43003:SF13">
    <property type="entry name" value="DNA-3-METHYLADENINE GLYCOSYLASE 2"/>
    <property type="match status" value="1"/>
</dbReference>
<evidence type="ECO:0000256" key="8">
    <source>
        <dbReference type="ARBA" id="ARBA00023163"/>
    </source>
</evidence>
<evidence type="ECO:0000256" key="9">
    <source>
        <dbReference type="ARBA" id="ARBA00023204"/>
    </source>
</evidence>
<dbReference type="Pfam" id="PF02805">
    <property type="entry name" value="Ada_Zn_binding"/>
    <property type="match status" value="1"/>
</dbReference>
<dbReference type="EC" id="3.2.2.21" evidence="3"/>
<dbReference type="SMART" id="SM00342">
    <property type="entry name" value="HTH_ARAC"/>
    <property type="match status" value="1"/>
</dbReference>
<feature type="domain" description="HTH araC/xylS-type" evidence="10">
    <location>
        <begin position="86"/>
        <end position="184"/>
    </location>
</feature>
<dbReference type="InterPro" id="IPR004026">
    <property type="entry name" value="Ada_DNA_repair_Zn-bd"/>
</dbReference>
<keyword evidence="5" id="KW-0227">DNA damage</keyword>
<dbReference type="PROSITE" id="PS01124">
    <property type="entry name" value="HTH_ARAC_FAMILY_2"/>
    <property type="match status" value="1"/>
</dbReference>
<keyword evidence="7" id="KW-0010">Activator</keyword>
<keyword evidence="6" id="KW-0805">Transcription regulation</keyword>
<protein>
    <recommendedName>
        <fullName evidence="3">DNA-3-methyladenine glycosylase II</fullName>
        <ecNumber evidence="3">3.2.2.21</ecNumber>
    </recommendedName>
</protein>
<evidence type="ECO:0000256" key="3">
    <source>
        <dbReference type="ARBA" id="ARBA00012000"/>
    </source>
</evidence>
<dbReference type="InterPro" id="IPR010316">
    <property type="entry name" value="AlkA_N"/>
</dbReference>
<reference evidence="12" key="1">
    <citation type="journal article" date="2019" name="Int. J. Syst. Evol. Microbiol.">
        <title>The Global Catalogue of Microorganisms (GCM) 10K type strain sequencing project: providing services to taxonomists for standard genome sequencing and annotation.</title>
        <authorList>
            <consortium name="The Broad Institute Genomics Platform"/>
            <consortium name="The Broad Institute Genome Sequencing Center for Infectious Disease"/>
            <person name="Wu L."/>
            <person name="Ma J."/>
        </authorList>
    </citation>
    <scope>NUCLEOTIDE SEQUENCE [LARGE SCALE GENOMIC DNA]</scope>
    <source>
        <strain evidence="12">JCM 15608</strain>
    </source>
</reference>
<keyword evidence="8" id="KW-0804">Transcription</keyword>
<dbReference type="SUPFAM" id="SSF46689">
    <property type="entry name" value="Homeodomain-like"/>
    <property type="match status" value="2"/>
</dbReference>
<dbReference type="Gene3D" id="1.10.340.30">
    <property type="entry name" value="Hypothetical protein, domain 2"/>
    <property type="match status" value="1"/>
</dbReference>
<evidence type="ECO:0000313" key="11">
    <source>
        <dbReference type="EMBL" id="GAA0812634.1"/>
    </source>
</evidence>
<evidence type="ECO:0000313" key="12">
    <source>
        <dbReference type="Proteomes" id="UP001500021"/>
    </source>
</evidence>
<evidence type="ECO:0000256" key="5">
    <source>
        <dbReference type="ARBA" id="ARBA00022763"/>
    </source>
</evidence>
<dbReference type="PANTHER" id="PTHR43003">
    <property type="entry name" value="DNA-3-METHYLADENINE GLYCOSYLASE"/>
    <property type="match status" value="1"/>
</dbReference>
<dbReference type="InterPro" id="IPR051912">
    <property type="entry name" value="Alkylbase_DNA_Glycosylase/TA"/>
</dbReference>
<dbReference type="InterPro" id="IPR003265">
    <property type="entry name" value="HhH-GPD_domain"/>
</dbReference>
<proteinExistence type="predicted"/>
<gene>
    <name evidence="11" type="ORF">GCM10009111_06860</name>
</gene>
<keyword evidence="4" id="KW-0489">Methyltransferase</keyword>
<name>A0ABP3WIU7_9GAMM</name>
<dbReference type="SUPFAM" id="SSF57884">
    <property type="entry name" value="Ada DNA repair protein, N-terminal domain (N-Ada 10)"/>
    <property type="match status" value="1"/>
</dbReference>
<evidence type="ECO:0000256" key="4">
    <source>
        <dbReference type="ARBA" id="ARBA00022603"/>
    </source>
</evidence>
<keyword evidence="4" id="KW-0808">Transferase</keyword>
<dbReference type="InterPro" id="IPR009057">
    <property type="entry name" value="Homeodomain-like_sf"/>
</dbReference>
<dbReference type="Gene3D" id="3.40.10.10">
    <property type="entry name" value="DNA Methylphosphotriester Repair Domain"/>
    <property type="match status" value="1"/>
</dbReference>
<comment type="catalytic activity">
    <reaction evidence="1">
        <text>Hydrolysis of alkylated DNA, releasing 3-methyladenine, 3-methylguanine, 7-methylguanine and 7-methyladenine.</text>
        <dbReference type="EC" id="3.2.2.21"/>
    </reaction>
</comment>
<keyword evidence="9" id="KW-0234">DNA repair</keyword>
<dbReference type="Pfam" id="PF12833">
    <property type="entry name" value="HTH_18"/>
    <property type="match status" value="1"/>
</dbReference>
<dbReference type="SMART" id="SM01009">
    <property type="entry name" value="AlkA_N"/>
    <property type="match status" value="1"/>
</dbReference>
<dbReference type="EMBL" id="BAAAFA010000002">
    <property type="protein sequence ID" value="GAA0812634.1"/>
    <property type="molecule type" value="Genomic_DNA"/>
</dbReference>
<evidence type="ECO:0000256" key="7">
    <source>
        <dbReference type="ARBA" id="ARBA00023159"/>
    </source>
</evidence>
<dbReference type="SUPFAM" id="SSF55945">
    <property type="entry name" value="TATA-box binding protein-like"/>
    <property type="match status" value="1"/>
</dbReference>
<dbReference type="InterPro" id="IPR018060">
    <property type="entry name" value="HTH_AraC"/>
</dbReference>
<dbReference type="RefSeq" id="WP_343815018.1">
    <property type="nucleotide sequence ID" value="NZ_BAAAFA010000002.1"/>
</dbReference>
<organism evidence="11 12">
    <name type="scientific">Colwellia asteriadis</name>
    <dbReference type="NCBI Taxonomy" id="517723"/>
    <lineage>
        <taxon>Bacteria</taxon>
        <taxon>Pseudomonadati</taxon>
        <taxon>Pseudomonadota</taxon>
        <taxon>Gammaproteobacteria</taxon>
        <taxon>Alteromonadales</taxon>
        <taxon>Colwelliaceae</taxon>
        <taxon>Colwellia</taxon>
    </lineage>
</organism>
<comment type="caution">
    <text evidence="11">The sequence shown here is derived from an EMBL/GenBank/DDBJ whole genome shotgun (WGS) entry which is preliminary data.</text>
</comment>
<evidence type="ECO:0000256" key="6">
    <source>
        <dbReference type="ARBA" id="ARBA00023015"/>
    </source>
</evidence>
<evidence type="ECO:0000256" key="2">
    <source>
        <dbReference type="ARBA" id="ARBA00001947"/>
    </source>
</evidence>
<evidence type="ECO:0000259" key="10">
    <source>
        <dbReference type="PROSITE" id="PS01124"/>
    </source>
</evidence>
<dbReference type="Gene3D" id="3.30.310.20">
    <property type="entry name" value="DNA-3-methyladenine glycosylase AlkA, N-terminal domain"/>
    <property type="match status" value="1"/>
</dbReference>
<dbReference type="Proteomes" id="UP001500021">
    <property type="component" value="Unassembled WGS sequence"/>
</dbReference>
<dbReference type="SMART" id="SM00478">
    <property type="entry name" value="ENDO3c"/>
    <property type="match status" value="1"/>
</dbReference>
<dbReference type="InterPro" id="IPR035451">
    <property type="entry name" value="Ada-like_dom_sf"/>
</dbReference>